<protein>
    <recommendedName>
        <fullName evidence="4 10">4-alpha-glucanotransferase</fullName>
        <ecNumber evidence="3 10">2.4.1.25</ecNumber>
    </recommendedName>
    <alternativeName>
        <fullName evidence="8 10">Amylomaltase</fullName>
    </alternativeName>
    <alternativeName>
        <fullName evidence="9 10">Disproportionating enzyme</fullName>
    </alternativeName>
</protein>
<dbReference type="PANTHER" id="PTHR32438:SF5">
    <property type="entry name" value="4-ALPHA-GLUCANOTRANSFERASE DPE1, CHLOROPLASTIC_AMYLOPLASTIC"/>
    <property type="match status" value="1"/>
</dbReference>
<evidence type="ECO:0000256" key="5">
    <source>
        <dbReference type="ARBA" id="ARBA00022676"/>
    </source>
</evidence>
<dbReference type="GO" id="GO:0005975">
    <property type="term" value="P:carbohydrate metabolic process"/>
    <property type="evidence" value="ECO:0007669"/>
    <property type="project" value="InterPro"/>
</dbReference>
<organism evidence="11 12">
    <name type="scientific">Shewanella benthica KT99</name>
    <dbReference type="NCBI Taxonomy" id="314608"/>
    <lineage>
        <taxon>Bacteria</taxon>
        <taxon>Pseudomonadati</taxon>
        <taxon>Pseudomonadota</taxon>
        <taxon>Gammaproteobacteria</taxon>
        <taxon>Alteromonadales</taxon>
        <taxon>Shewanellaceae</taxon>
        <taxon>Shewanella</taxon>
    </lineage>
</organism>
<keyword evidence="5 10" id="KW-0328">Glycosyltransferase</keyword>
<dbReference type="PANTHER" id="PTHR32438">
    <property type="entry name" value="4-ALPHA-GLUCANOTRANSFERASE DPE1, CHLOROPLASTIC/AMYLOPLASTIC"/>
    <property type="match status" value="1"/>
</dbReference>
<dbReference type="Pfam" id="PF02446">
    <property type="entry name" value="Glyco_hydro_77"/>
    <property type="match status" value="2"/>
</dbReference>
<evidence type="ECO:0000313" key="12">
    <source>
        <dbReference type="Proteomes" id="UP000005839"/>
    </source>
</evidence>
<keyword evidence="7 10" id="KW-0119">Carbohydrate metabolism</keyword>
<keyword evidence="6 10" id="KW-0808">Transferase</keyword>
<evidence type="ECO:0000256" key="3">
    <source>
        <dbReference type="ARBA" id="ARBA00012560"/>
    </source>
</evidence>
<evidence type="ECO:0000256" key="7">
    <source>
        <dbReference type="ARBA" id="ARBA00023277"/>
    </source>
</evidence>
<name>A9D2H3_9GAMM</name>
<comment type="caution">
    <text evidence="11">The sequence shown here is derived from an EMBL/GenBank/DDBJ whole genome shotgun (WGS) entry which is preliminary data.</text>
</comment>
<evidence type="ECO:0000256" key="6">
    <source>
        <dbReference type="ARBA" id="ARBA00022679"/>
    </source>
</evidence>
<sequence length="738" mass="83753">MGLEKLLYLQGVGAEFINFSGQNIRIPAQDREGVLRCMLDKLVDTRGEIDAEYLQRRIHELDAKPWTLGLHGFQHTYLDEPEISLYLPYGYQDELTLRILSESGCLFSLSVLPADMQIVDDYHIDKTQYLHYRLSLLKLMPVDSVDANGDTDTVTELQADFPEMIEANNRRLGLGYHSAELIAGTHRYSGIVMMAPRQAFRLSDINSAKDSNENNVSKTQPRPWGLSIQLYSLRCDSQWGIGDFGNLTDIIDLVAAHGGDFIQLNPLHALGIAEPEQVSPYSPSDRRRINPLYIHIQGVPEYTQVKYKLQSDEFESLRRAINIDNWLDYPQLTQLKYRAFVHLYQEFNQSNSKETSVRRQAFDDFVHREGQALTQFVEVASAKARDDLPKDLNFYRFLQFVAEEQVCACQAYAKQAGMSLGLIRDLAVGANPEGVEVRQNPSQFCLSASIGAPADPFAPQGQNWGLSPLDPLSIKKDDFQYVTSIFRANMRHCGALRIDHVMSLLRMWWCPLDENNGQGAYVYYPVDSLFAILCLESWRARCCIIGEDLGLVPPEMDLRLRNAGIYSNQLFYFCKHSTGFMSPDEHKQDSLMMLANHDVPNLAAWWSTSDLHLRRQLELIDNDEALGDALNGRELEKQQLLSLLMGVGCIDKSVTVDSLEYEALLEAWVSASALSCSALFSVQLSDLIGDIHSVNIPGTWHEYPNWQRRLPMSFSAIKESPKVKLLLERIRATRNSEY</sequence>
<evidence type="ECO:0000256" key="8">
    <source>
        <dbReference type="ARBA" id="ARBA00031423"/>
    </source>
</evidence>
<evidence type="ECO:0000256" key="9">
    <source>
        <dbReference type="ARBA" id="ARBA00031501"/>
    </source>
</evidence>
<evidence type="ECO:0000313" key="11">
    <source>
        <dbReference type="EMBL" id="EDQ01811.1"/>
    </source>
</evidence>
<dbReference type="GO" id="GO:0004134">
    <property type="term" value="F:4-alpha-glucanotransferase activity"/>
    <property type="evidence" value="ECO:0007669"/>
    <property type="project" value="UniProtKB-EC"/>
</dbReference>
<dbReference type="EC" id="2.4.1.25" evidence="3 10"/>
<comment type="catalytic activity">
    <reaction evidence="1 10">
        <text>Transfers a segment of a (1-&gt;4)-alpha-D-glucan to a new position in an acceptor, which may be glucose or a (1-&gt;4)-alpha-D-glucan.</text>
        <dbReference type="EC" id="2.4.1.25"/>
    </reaction>
</comment>
<dbReference type="Gene3D" id="3.20.20.80">
    <property type="entry name" value="Glycosidases"/>
    <property type="match status" value="1"/>
</dbReference>
<evidence type="ECO:0000256" key="1">
    <source>
        <dbReference type="ARBA" id="ARBA00000439"/>
    </source>
</evidence>
<proteinExistence type="inferred from homology"/>
<reference evidence="11 12" key="1">
    <citation type="submission" date="2007-10" db="EMBL/GenBank/DDBJ databases">
        <authorList>
            <person name="Yayanos A."/>
            <person name="Ferriera S."/>
            <person name="Johnson J."/>
            <person name="Kravitz S."/>
            <person name="Halpern A."/>
            <person name="Remington K."/>
            <person name="Beeson K."/>
            <person name="Tran B."/>
            <person name="Rogers Y.-H."/>
            <person name="Friedman R."/>
            <person name="Venter J.C."/>
        </authorList>
    </citation>
    <scope>NUCLEOTIDE SEQUENCE [LARGE SCALE GENOMIC DNA]</scope>
    <source>
        <strain evidence="11 12">KT99</strain>
    </source>
</reference>
<gene>
    <name evidence="11" type="ORF">KT99_04389</name>
</gene>
<dbReference type="InterPro" id="IPR017853">
    <property type="entry name" value="GH"/>
</dbReference>
<dbReference type="AlphaFoldDB" id="A9D2H3"/>
<dbReference type="InterPro" id="IPR003385">
    <property type="entry name" value="Glyco_hydro_77"/>
</dbReference>
<comment type="similarity">
    <text evidence="2 10">Belongs to the disproportionating enzyme family.</text>
</comment>
<evidence type="ECO:0000256" key="2">
    <source>
        <dbReference type="ARBA" id="ARBA00005684"/>
    </source>
</evidence>
<dbReference type="EMBL" id="ABIC01000007">
    <property type="protein sequence ID" value="EDQ01811.1"/>
    <property type="molecule type" value="Genomic_DNA"/>
</dbReference>
<evidence type="ECO:0000256" key="10">
    <source>
        <dbReference type="RuleBase" id="RU361207"/>
    </source>
</evidence>
<dbReference type="SUPFAM" id="SSF51445">
    <property type="entry name" value="(Trans)glycosidases"/>
    <property type="match status" value="1"/>
</dbReference>
<dbReference type="Proteomes" id="UP000005839">
    <property type="component" value="Unassembled WGS sequence"/>
</dbReference>
<accession>A9D2H3</accession>
<dbReference type="STRING" id="314608.KT99_04389"/>
<evidence type="ECO:0000256" key="4">
    <source>
        <dbReference type="ARBA" id="ARBA00020295"/>
    </source>
</evidence>
<keyword evidence="12" id="KW-1185">Reference proteome</keyword>
<dbReference type="RefSeq" id="WP_005497577.1">
    <property type="nucleotide sequence ID" value="NZ_ABIC01000007.1"/>
</dbReference>
<dbReference type="NCBIfam" id="TIGR00217">
    <property type="entry name" value="malQ"/>
    <property type="match status" value="1"/>
</dbReference>